<reference evidence="4 5" key="1">
    <citation type="submission" date="2019-04" db="EMBL/GenBank/DDBJ databases">
        <authorList>
            <person name="Yang Y."/>
            <person name="Wei D."/>
        </authorList>
    </citation>
    <scope>NUCLEOTIDE SEQUENCE [LARGE SCALE GENOMIC DNA]</scope>
    <source>
        <strain evidence="4 5">L-1-4w-11</strain>
    </source>
</reference>
<dbReference type="EMBL" id="SWKR01000002">
    <property type="protein sequence ID" value="TKD52215.1"/>
    <property type="molecule type" value="Genomic_DNA"/>
</dbReference>
<dbReference type="InterPro" id="IPR051012">
    <property type="entry name" value="CellSynth/LPSAsmb/PSIAsmb"/>
</dbReference>
<accession>A0A4U1L795</accession>
<dbReference type="Pfam" id="PF13432">
    <property type="entry name" value="TPR_16"/>
    <property type="match status" value="1"/>
</dbReference>
<dbReference type="OrthoDB" id="9766710at2"/>
<dbReference type="Gene3D" id="1.25.40.10">
    <property type="entry name" value="Tetratricopeptide repeat domain"/>
    <property type="match status" value="3"/>
</dbReference>
<dbReference type="AlphaFoldDB" id="A0A4U1L795"/>
<name>A0A4U1L795_9SPHN</name>
<comment type="caution">
    <text evidence="4">The sequence shown here is derived from an EMBL/GenBank/DDBJ whole genome shotgun (WGS) entry which is preliminary data.</text>
</comment>
<dbReference type="SUPFAM" id="SSF48452">
    <property type="entry name" value="TPR-like"/>
    <property type="match status" value="2"/>
</dbReference>
<dbReference type="InterPro" id="IPR011990">
    <property type="entry name" value="TPR-like_helical_dom_sf"/>
</dbReference>
<sequence length="526" mass="54927">MATAASDPPTGAALAAYVRARAADADGASDVAARGYAAALAADPRNEVIAIRAFREAMAIGDLALADRALSVLEASDVAPADTALFRFAQAVAAKDMAAATRAADAVAAGPLDFAAPVLRAWLAYTTREGDPAAILLASEIGAITRRYAAENRALIQIAQKRPREAVDTLQALLGNDQASLDLRINAAQLFASTGQPRLARALLEGGDPVLRAQAAALDRSARPGLAFGTSRLFTRLAADIGSEDTAPLTILLARSALLVNPADDRARLLLADALSHEGGAARAIALLDAIRPDSPFAGVARSARVEVLARQGDDAGALAAAQRLAEAEGAGVPALQSYGDRLVDDGRFADAAAAYAAAMAQAGDGDWVLNLQRGGALEQAGRWDEALPFLERAVELAPQEPVALNYLGYAQVERGLNLTEARGLLERARAMRPDDPAITDSLGWAYVQSGELAKGLPLLEQAAQAEPASVAINEHLGDAYWQAGRRFEARYAWRAAAIYAEDVDQRRIAAKLEGGPTAAPRTTAR</sequence>
<dbReference type="Proteomes" id="UP000309138">
    <property type="component" value="Unassembled WGS sequence"/>
</dbReference>
<proteinExistence type="predicted"/>
<keyword evidence="5" id="KW-1185">Reference proteome</keyword>
<dbReference type="PROSITE" id="PS50005">
    <property type="entry name" value="TPR"/>
    <property type="match status" value="1"/>
</dbReference>
<gene>
    <name evidence="4" type="ORF">FBR43_09765</name>
</gene>
<dbReference type="PANTHER" id="PTHR45586:SF1">
    <property type="entry name" value="LIPOPOLYSACCHARIDE ASSEMBLY PROTEIN B"/>
    <property type="match status" value="1"/>
</dbReference>
<dbReference type="SMART" id="SM00028">
    <property type="entry name" value="TPR"/>
    <property type="match status" value="3"/>
</dbReference>
<dbReference type="PANTHER" id="PTHR45586">
    <property type="entry name" value="TPR REPEAT-CONTAINING PROTEIN PA4667"/>
    <property type="match status" value="1"/>
</dbReference>
<keyword evidence="1" id="KW-0677">Repeat</keyword>
<evidence type="ECO:0000256" key="2">
    <source>
        <dbReference type="ARBA" id="ARBA00022803"/>
    </source>
</evidence>
<evidence type="ECO:0000256" key="1">
    <source>
        <dbReference type="ARBA" id="ARBA00022737"/>
    </source>
</evidence>
<protein>
    <submittedName>
        <fullName evidence="4">Tetratricopeptide repeat protein</fullName>
    </submittedName>
</protein>
<keyword evidence="2 3" id="KW-0802">TPR repeat</keyword>
<evidence type="ECO:0000313" key="4">
    <source>
        <dbReference type="EMBL" id="TKD52215.1"/>
    </source>
</evidence>
<dbReference type="InterPro" id="IPR019734">
    <property type="entry name" value="TPR_rpt"/>
</dbReference>
<feature type="repeat" description="TPR" evidence="3">
    <location>
        <begin position="368"/>
        <end position="401"/>
    </location>
</feature>
<evidence type="ECO:0000313" key="5">
    <source>
        <dbReference type="Proteomes" id="UP000309138"/>
    </source>
</evidence>
<dbReference type="Pfam" id="PF14559">
    <property type="entry name" value="TPR_19"/>
    <property type="match status" value="1"/>
</dbReference>
<organism evidence="4 5">
    <name type="scientific">Sphingomonas baiyangensis</name>
    <dbReference type="NCBI Taxonomy" id="2572576"/>
    <lineage>
        <taxon>Bacteria</taxon>
        <taxon>Pseudomonadati</taxon>
        <taxon>Pseudomonadota</taxon>
        <taxon>Alphaproteobacteria</taxon>
        <taxon>Sphingomonadales</taxon>
        <taxon>Sphingomonadaceae</taxon>
        <taxon>Sphingomonas</taxon>
    </lineage>
</organism>
<evidence type="ECO:0000256" key="3">
    <source>
        <dbReference type="PROSITE-ProRule" id="PRU00339"/>
    </source>
</evidence>